<evidence type="ECO:0000313" key="3">
    <source>
        <dbReference type="Proteomes" id="UP001501729"/>
    </source>
</evidence>
<organism evidence="2 3">
    <name type="scientific">Haladaptatus pallidirubidus</name>
    <dbReference type="NCBI Taxonomy" id="1008152"/>
    <lineage>
        <taxon>Archaea</taxon>
        <taxon>Methanobacteriati</taxon>
        <taxon>Methanobacteriota</taxon>
        <taxon>Stenosarchaea group</taxon>
        <taxon>Halobacteria</taxon>
        <taxon>Halobacteriales</taxon>
        <taxon>Haladaptataceae</taxon>
        <taxon>Haladaptatus</taxon>
    </lineage>
</organism>
<reference evidence="2 3" key="1">
    <citation type="journal article" date="2019" name="Int. J. Syst. Evol. Microbiol.">
        <title>The Global Catalogue of Microorganisms (GCM) 10K type strain sequencing project: providing services to taxonomists for standard genome sequencing and annotation.</title>
        <authorList>
            <consortium name="The Broad Institute Genomics Platform"/>
            <consortium name="The Broad Institute Genome Sequencing Center for Infectious Disease"/>
            <person name="Wu L."/>
            <person name="Ma J."/>
        </authorList>
    </citation>
    <scope>NUCLEOTIDE SEQUENCE [LARGE SCALE GENOMIC DNA]</scope>
    <source>
        <strain evidence="2 3">JCM 17504</strain>
    </source>
</reference>
<accession>A0AAV3UPS2</accession>
<dbReference type="EMBL" id="BAABKX010000022">
    <property type="protein sequence ID" value="GAA5062186.1"/>
    <property type="molecule type" value="Genomic_DNA"/>
</dbReference>
<dbReference type="AlphaFoldDB" id="A0AAV3UPS2"/>
<dbReference type="GeneID" id="68616551"/>
<dbReference type="RefSeq" id="WP_227777910.1">
    <property type="nucleotide sequence ID" value="NZ_BAABKX010000022.1"/>
</dbReference>
<proteinExistence type="predicted"/>
<sequence length="109" mass="11815">MSNNTPLDTENREQVTTTTHSLAFDPIADSVSEELITAVATLNDTDPAELVLLADCIDPDALDALFKPRMDGTPRETNGQVEFTYDSYHVTVDSGGTITLEYAESTTDS</sequence>
<name>A0AAV3UPS2_9EURY</name>
<dbReference type="Proteomes" id="UP001501729">
    <property type="component" value="Unassembled WGS sequence"/>
</dbReference>
<gene>
    <name evidence="2" type="ORF">GCM10025751_49140</name>
</gene>
<evidence type="ECO:0000313" key="2">
    <source>
        <dbReference type="EMBL" id="GAA5062186.1"/>
    </source>
</evidence>
<feature type="domain" description="Halobacterial output" evidence="1">
    <location>
        <begin position="29"/>
        <end position="100"/>
    </location>
</feature>
<protein>
    <recommendedName>
        <fullName evidence="1">Halobacterial output domain-containing protein</fullName>
    </recommendedName>
</protein>
<evidence type="ECO:0000259" key="1">
    <source>
        <dbReference type="Pfam" id="PF18545"/>
    </source>
</evidence>
<dbReference type="Pfam" id="PF18545">
    <property type="entry name" value="HalOD1"/>
    <property type="match status" value="1"/>
</dbReference>
<comment type="caution">
    <text evidence="2">The sequence shown here is derived from an EMBL/GenBank/DDBJ whole genome shotgun (WGS) entry which is preliminary data.</text>
</comment>
<keyword evidence="3" id="KW-1185">Reference proteome</keyword>
<dbReference type="InterPro" id="IPR040624">
    <property type="entry name" value="HalOD1"/>
</dbReference>